<gene>
    <name evidence="2" type="ORF">LMG23994_04501</name>
</gene>
<dbReference type="Proteomes" id="UP000701702">
    <property type="component" value="Unassembled WGS sequence"/>
</dbReference>
<dbReference type="EMBL" id="CAJZAF010000028">
    <property type="protein sequence ID" value="CAG9180819.1"/>
    <property type="molecule type" value="Genomic_DNA"/>
</dbReference>
<organism evidence="2 3">
    <name type="scientific">Cupriavidus pinatubonensis</name>
    <dbReference type="NCBI Taxonomy" id="248026"/>
    <lineage>
        <taxon>Bacteria</taxon>
        <taxon>Pseudomonadati</taxon>
        <taxon>Pseudomonadota</taxon>
        <taxon>Betaproteobacteria</taxon>
        <taxon>Burkholderiales</taxon>
        <taxon>Burkholderiaceae</taxon>
        <taxon>Cupriavidus</taxon>
    </lineage>
</organism>
<evidence type="ECO:0000313" key="2">
    <source>
        <dbReference type="EMBL" id="CAG9180819.1"/>
    </source>
</evidence>
<keyword evidence="1" id="KW-0812">Transmembrane</keyword>
<evidence type="ECO:0008006" key="4">
    <source>
        <dbReference type="Google" id="ProtNLM"/>
    </source>
</evidence>
<keyword evidence="1" id="KW-0472">Membrane</keyword>
<evidence type="ECO:0000256" key="1">
    <source>
        <dbReference type="SAM" id="Phobius"/>
    </source>
</evidence>
<name>A0ABN7Z4A2_9BURK</name>
<evidence type="ECO:0000313" key="3">
    <source>
        <dbReference type="Proteomes" id="UP000701702"/>
    </source>
</evidence>
<keyword evidence="1" id="KW-1133">Transmembrane helix</keyword>
<feature type="transmembrane region" description="Helical" evidence="1">
    <location>
        <begin position="20"/>
        <end position="38"/>
    </location>
</feature>
<accession>A0ABN7Z4A2</accession>
<proteinExistence type="predicted"/>
<reference evidence="2 3" key="1">
    <citation type="submission" date="2021-08" db="EMBL/GenBank/DDBJ databases">
        <authorList>
            <person name="Peeters C."/>
        </authorList>
    </citation>
    <scope>NUCLEOTIDE SEQUENCE [LARGE SCALE GENOMIC DNA]</scope>
    <source>
        <strain evidence="2 3">LMG 23994</strain>
    </source>
</reference>
<dbReference type="RefSeq" id="WP_290371304.1">
    <property type="nucleotide sequence ID" value="NZ_CAJZAF010000028.1"/>
</dbReference>
<keyword evidence="3" id="KW-1185">Reference proteome</keyword>
<comment type="caution">
    <text evidence="2">The sequence shown here is derived from an EMBL/GenBank/DDBJ whole genome shotgun (WGS) entry which is preliminary data.</text>
</comment>
<protein>
    <recommendedName>
        <fullName evidence="4">Transmembrane protein</fullName>
    </recommendedName>
</protein>
<sequence>MKPLFHHPEHPEQPYHGGRYYLLIGACLLLLGLLYVLWPR</sequence>